<dbReference type="InterPro" id="IPR003156">
    <property type="entry name" value="DHHA1_dom"/>
</dbReference>
<gene>
    <name evidence="3" type="ORF">HY618_03150</name>
</gene>
<dbReference type="Gene3D" id="3.10.310.30">
    <property type="match status" value="1"/>
</dbReference>
<comment type="caution">
    <text evidence="3">The sequence shown here is derived from an EMBL/GenBank/DDBJ whole genome shotgun (WGS) entry which is preliminary data.</text>
</comment>
<evidence type="ECO:0000313" key="4">
    <source>
        <dbReference type="Proteomes" id="UP000752292"/>
    </source>
</evidence>
<dbReference type="Pfam" id="PF02272">
    <property type="entry name" value="DHHA1"/>
    <property type="match status" value="1"/>
</dbReference>
<dbReference type="Gene3D" id="3.90.1640.10">
    <property type="entry name" value="inorganic pyrophosphatase (n-terminal core)"/>
    <property type="match status" value="1"/>
</dbReference>
<dbReference type="SUPFAM" id="SSF64182">
    <property type="entry name" value="DHH phosphoesterases"/>
    <property type="match status" value="1"/>
</dbReference>
<dbReference type="PANTHER" id="PTHR47618">
    <property type="entry name" value="BIFUNCTIONAL OLIGORIBONUCLEASE AND PAP PHOSPHATASE NRNA"/>
    <property type="match status" value="1"/>
</dbReference>
<protein>
    <submittedName>
        <fullName evidence="3">DHH family phosphoesterase</fullName>
    </submittedName>
</protein>
<dbReference type="AlphaFoldDB" id="A0A932ZWE2"/>
<dbReference type="EMBL" id="JACQRX010000141">
    <property type="protein sequence ID" value="MBI4251432.1"/>
    <property type="molecule type" value="Genomic_DNA"/>
</dbReference>
<feature type="domain" description="DHHA1" evidence="2">
    <location>
        <begin position="247"/>
        <end position="332"/>
    </location>
</feature>
<dbReference type="InterPro" id="IPR001667">
    <property type="entry name" value="DDH_dom"/>
</dbReference>
<evidence type="ECO:0000313" key="3">
    <source>
        <dbReference type="EMBL" id="MBI4251432.1"/>
    </source>
</evidence>
<evidence type="ECO:0000259" key="1">
    <source>
        <dbReference type="Pfam" id="PF01368"/>
    </source>
</evidence>
<dbReference type="InterPro" id="IPR038763">
    <property type="entry name" value="DHH_sf"/>
</dbReference>
<dbReference type="PANTHER" id="PTHR47618:SF1">
    <property type="entry name" value="BIFUNCTIONAL OLIGORIBONUCLEASE AND PAP PHOSPHATASE NRNA"/>
    <property type="match status" value="1"/>
</dbReference>
<dbReference type="Pfam" id="PF01368">
    <property type="entry name" value="DHH"/>
    <property type="match status" value="1"/>
</dbReference>
<dbReference type="InterPro" id="IPR051319">
    <property type="entry name" value="Oligoribo/pAp-PDE_c-di-AMP_PDE"/>
</dbReference>
<reference evidence="3" key="1">
    <citation type="submission" date="2020-07" db="EMBL/GenBank/DDBJ databases">
        <title>Huge and variable diversity of episymbiotic CPR bacteria and DPANN archaea in groundwater ecosystems.</title>
        <authorList>
            <person name="He C.Y."/>
            <person name="Keren R."/>
            <person name="Whittaker M."/>
            <person name="Farag I.F."/>
            <person name="Doudna J."/>
            <person name="Cate J.H.D."/>
            <person name="Banfield J.F."/>
        </authorList>
    </citation>
    <scope>NUCLEOTIDE SEQUENCE</scope>
    <source>
        <strain evidence="3">NC_groundwater_1370_Ag_S-0.2um_69_93</strain>
    </source>
</reference>
<dbReference type="Proteomes" id="UP000752292">
    <property type="component" value="Unassembled WGS sequence"/>
</dbReference>
<accession>A0A932ZWE2</accession>
<organism evidence="3 4">
    <name type="scientific">Tectimicrobiota bacterium</name>
    <dbReference type="NCBI Taxonomy" id="2528274"/>
    <lineage>
        <taxon>Bacteria</taxon>
        <taxon>Pseudomonadati</taxon>
        <taxon>Nitrospinota/Tectimicrobiota group</taxon>
        <taxon>Candidatus Tectimicrobiota</taxon>
    </lineage>
</organism>
<sequence length="341" mass="36824">MSDSGSRFAGVRAFIAARRRFLLLTHVGPDGDGLFSCIALSRYLRSLGKEATVVTEGPCPGFTAAFDPEGLVRGREDLLAVQDWPARFDGALVLDTGKPSRLGRLEGPVISSALPVAVIDHHIAEPDNFDCPSAIDTRAAAVGEMIADYLDEEGCAFGDPLVVRCLHAAMVYDTGQFRFTNTTAKTLRWAARLVELGAAPGEAYSIFWESHGAGSVRLMGALMGRLKLECGARLAWFTLGQEELDRYGVRRDETDEYISLPRGIQSVEVVAFFSEIEGGRVRVSLRSKGKVEVHGVAQRFGGGGHAFAAGARKRGTLEEVSRQVVDALAERIRETLGPDGK</sequence>
<feature type="domain" description="DDH" evidence="1">
    <location>
        <begin position="22"/>
        <end position="150"/>
    </location>
</feature>
<proteinExistence type="predicted"/>
<name>A0A932ZWE2_UNCTE</name>
<dbReference type="GO" id="GO:0003676">
    <property type="term" value="F:nucleic acid binding"/>
    <property type="evidence" value="ECO:0007669"/>
    <property type="project" value="InterPro"/>
</dbReference>
<evidence type="ECO:0000259" key="2">
    <source>
        <dbReference type="Pfam" id="PF02272"/>
    </source>
</evidence>